<dbReference type="GO" id="GO:0006508">
    <property type="term" value="P:proteolysis"/>
    <property type="evidence" value="ECO:0007669"/>
    <property type="project" value="UniProtKB-KW"/>
</dbReference>
<dbReference type="InterPro" id="IPR036852">
    <property type="entry name" value="Peptidase_S8/S53_dom_sf"/>
</dbReference>
<dbReference type="GO" id="GO:0004252">
    <property type="term" value="F:serine-type endopeptidase activity"/>
    <property type="evidence" value="ECO:0007669"/>
    <property type="project" value="UniProtKB-UniRule"/>
</dbReference>
<dbReference type="RefSeq" id="WP_076601103.1">
    <property type="nucleotide sequence ID" value="NZ_FTMD01000003.1"/>
</dbReference>
<sequence>MSVTVGIIDGGFTGVPPHALHRAAHFIPAADGSVGREPAGGRPLPHGEAVAALVLEAAPAARLIDARIASHRHAPSPAMVAAAIEWCADEGARIINLSLGLLEDRTVLRRACTRALAQGVVLVAAAPARGTPVFPAAYPGVLAVSGDARCAPGQWSLLEGETSGAADWGCSPAGPGKTAGGASMATARFTGILARHFLQYPAADPQGLAAHLAARASWQGREHKRIGEIDS</sequence>
<gene>
    <name evidence="3" type="ORF">SAMN05421829_10390</name>
</gene>
<dbReference type="OrthoDB" id="9790784at2"/>
<keyword evidence="1" id="KW-0720">Serine protease</keyword>
<name>A0A1N6R4W9_9RHOO</name>
<comment type="similarity">
    <text evidence="1">Belongs to the peptidase S8 family.</text>
</comment>
<dbReference type="Pfam" id="PF00082">
    <property type="entry name" value="Peptidase_S8"/>
    <property type="match status" value="1"/>
</dbReference>
<feature type="active site" description="Charge relay system" evidence="1">
    <location>
        <position position="183"/>
    </location>
</feature>
<dbReference type="Gene3D" id="3.40.50.200">
    <property type="entry name" value="Peptidase S8/S53 domain"/>
    <property type="match status" value="1"/>
</dbReference>
<feature type="domain" description="Peptidase S8/S53" evidence="2">
    <location>
        <begin position="3"/>
        <end position="216"/>
    </location>
</feature>
<feature type="active site" description="Charge relay system" evidence="1">
    <location>
        <position position="9"/>
    </location>
</feature>
<organism evidence="3 4">
    <name type="scientific">Aromatoleum tolulyticum</name>
    <dbReference type="NCBI Taxonomy" id="34027"/>
    <lineage>
        <taxon>Bacteria</taxon>
        <taxon>Pseudomonadati</taxon>
        <taxon>Pseudomonadota</taxon>
        <taxon>Betaproteobacteria</taxon>
        <taxon>Rhodocyclales</taxon>
        <taxon>Rhodocyclaceae</taxon>
        <taxon>Aromatoleum</taxon>
    </lineage>
</organism>
<protein>
    <submittedName>
        <fullName evidence="3">Subtilase family protein</fullName>
    </submittedName>
</protein>
<dbReference type="AlphaFoldDB" id="A0A1N6R4W9"/>
<evidence type="ECO:0000313" key="4">
    <source>
        <dbReference type="Proteomes" id="UP000186819"/>
    </source>
</evidence>
<dbReference type="InterPro" id="IPR000209">
    <property type="entry name" value="Peptidase_S8/S53_dom"/>
</dbReference>
<evidence type="ECO:0000313" key="3">
    <source>
        <dbReference type="EMBL" id="SIQ23869.1"/>
    </source>
</evidence>
<accession>A0A1N6R4W9</accession>
<proteinExistence type="inferred from homology"/>
<dbReference type="Proteomes" id="UP000186819">
    <property type="component" value="Unassembled WGS sequence"/>
</dbReference>
<dbReference type="PROSITE" id="PS51892">
    <property type="entry name" value="SUBTILASE"/>
    <property type="match status" value="1"/>
</dbReference>
<dbReference type="STRING" id="34027.SAMN05421829_10390"/>
<keyword evidence="1" id="KW-0645">Protease</keyword>
<dbReference type="SUPFAM" id="SSF52743">
    <property type="entry name" value="Subtilisin-like"/>
    <property type="match status" value="1"/>
</dbReference>
<keyword evidence="4" id="KW-1185">Reference proteome</keyword>
<reference evidence="4" key="1">
    <citation type="submission" date="2017-01" db="EMBL/GenBank/DDBJ databases">
        <authorList>
            <person name="Varghese N."/>
            <person name="Submissions S."/>
        </authorList>
    </citation>
    <scope>NUCLEOTIDE SEQUENCE [LARGE SCALE GENOMIC DNA]</scope>
    <source>
        <strain evidence="4">ATCC 51758</strain>
    </source>
</reference>
<evidence type="ECO:0000259" key="2">
    <source>
        <dbReference type="Pfam" id="PF00082"/>
    </source>
</evidence>
<dbReference type="EMBL" id="FTMD01000003">
    <property type="protein sequence ID" value="SIQ23869.1"/>
    <property type="molecule type" value="Genomic_DNA"/>
</dbReference>
<keyword evidence="1" id="KW-0378">Hydrolase</keyword>
<evidence type="ECO:0000256" key="1">
    <source>
        <dbReference type="PROSITE-ProRule" id="PRU01240"/>
    </source>
</evidence>
<feature type="active site" description="Charge relay system" evidence="1">
    <location>
        <position position="46"/>
    </location>
</feature>